<gene>
    <name evidence="1" type="ORF">OPT61_g1089</name>
</gene>
<protein>
    <submittedName>
        <fullName evidence="1">Uncharacterized protein</fullName>
    </submittedName>
</protein>
<sequence length="70" mass="7334">MQAPDGSTVQLVQSSPVQSNPVPSSPAQPSRKHHASKHHTGTSNAQHIDSSAPLNVSAPQTTREAAEGYH</sequence>
<keyword evidence="2" id="KW-1185">Reference proteome</keyword>
<evidence type="ECO:0000313" key="2">
    <source>
        <dbReference type="Proteomes" id="UP001153331"/>
    </source>
</evidence>
<name>A0ACC2IRR2_9PLEO</name>
<organism evidence="1 2">
    <name type="scientific">Boeremia exigua</name>
    <dbReference type="NCBI Taxonomy" id="749465"/>
    <lineage>
        <taxon>Eukaryota</taxon>
        <taxon>Fungi</taxon>
        <taxon>Dikarya</taxon>
        <taxon>Ascomycota</taxon>
        <taxon>Pezizomycotina</taxon>
        <taxon>Dothideomycetes</taxon>
        <taxon>Pleosporomycetidae</taxon>
        <taxon>Pleosporales</taxon>
        <taxon>Pleosporineae</taxon>
        <taxon>Didymellaceae</taxon>
        <taxon>Boeremia</taxon>
    </lineage>
</organism>
<dbReference type="EMBL" id="JAPHNI010000040">
    <property type="protein sequence ID" value="KAJ8117812.1"/>
    <property type="molecule type" value="Genomic_DNA"/>
</dbReference>
<comment type="caution">
    <text evidence="1">The sequence shown here is derived from an EMBL/GenBank/DDBJ whole genome shotgun (WGS) entry which is preliminary data.</text>
</comment>
<reference evidence="1" key="1">
    <citation type="submission" date="2022-11" db="EMBL/GenBank/DDBJ databases">
        <title>Genome Sequence of Boeremia exigua.</title>
        <authorList>
            <person name="Buettner E."/>
        </authorList>
    </citation>
    <scope>NUCLEOTIDE SEQUENCE</scope>
    <source>
        <strain evidence="1">CU02</strain>
    </source>
</reference>
<evidence type="ECO:0000313" key="1">
    <source>
        <dbReference type="EMBL" id="KAJ8117812.1"/>
    </source>
</evidence>
<proteinExistence type="predicted"/>
<accession>A0ACC2IRR2</accession>
<dbReference type="Proteomes" id="UP001153331">
    <property type="component" value="Unassembled WGS sequence"/>
</dbReference>